<comment type="caution">
    <text evidence="2">The sequence shown here is derived from an EMBL/GenBank/DDBJ whole genome shotgun (WGS) entry which is preliminary data.</text>
</comment>
<dbReference type="RefSeq" id="WP_110507640.1">
    <property type="nucleotide sequence ID" value="NZ_NKTX01000072.1"/>
</dbReference>
<dbReference type="EMBL" id="NKTX01000072">
    <property type="protein sequence ID" value="PYD79386.1"/>
    <property type="molecule type" value="Genomic_DNA"/>
</dbReference>
<organism evidence="2 3">
    <name type="scientific">Komagataeibacter oboediens</name>
    <dbReference type="NCBI Taxonomy" id="65958"/>
    <lineage>
        <taxon>Bacteria</taxon>
        <taxon>Pseudomonadati</taxon>
        <taxon>Pseudomonadota</taxon>
        <taxon>Alphaproteobacteria</taxon>
        <taxon>Acetobacterales</taxon>
        <taxon>Acetobacteraceae</taxon>
        <taxon>Komagataeibacter</taxon>
    </lineage>
</organism>
<dbReference type="InterPro" id="IPR002586">
    <property type="entry name" value="CobQ/CobB/MinD/ParA_Nub-bd_dom"/>
</dbReference>
<sequence length="246" mass="27546">MIDVHFIMQGKGGVGKTTAAAMLGQFLKEHDPETVCIDVDPVNSSFSDFKALDAHTLEIEKEGAIDQRAFDELIEQIVSIDHPFVIDSGASTFLPLTQYLTDGPTFDILRQYKRRPVFHTIITGGPGQLHTMQGLSTLLDSLPEDADIVLWINEYHGFGKVVDKDGQEDWQNIKIIADNQSRFRAIIVLPKLNEQTHGADMRAMLTAGLTFKEVGPKHGFKIMAQARLNDIWKTLEKELSNVLWES</sequence>
<feature type="domain" description="CobQ/CobB/MinD/ParA nucleotide binding" evidence="1">
    <location>
        <begin position="6"/>
        <end position="147"/>
    </location>
</feature>
<accession>A0A318QIP1</accession>
<dbReference type="Pfam" id="PF01656">
    <property type="entry name" value="CbiA"/>
    <property type="match status" value="1"/>
</dbReference>
<dbReference type="InterPro" id="IPR027417">
    <property type="entry name" value="P-loop_NTPase"/>
</dbReference>
<dbReference type="Proteomes" id="UP000247417">
    <property type="component" value="Unassembled WGS sequence"/>
</dbReference>
<reference evidence="2 3" key="1">
    <citation type="submission" date="2017-07" db="EMBL/GenBank/DDBJ databases">
        <title>A draft genome sequence of Komagataeibacter oboediens LMG 18849.</title>
        <authorList>
            <person name="Skraban J."/>
            <person name="Cleenwerck I."/>
            <person name="Vandamme P."/>
            <person name="Trcek J."/>
        </authorList>
    </citation>
    <scope>NUCLEOTIDE SEQUENCE [LARGE SCALE GENOMIC DNA]</scope>
    <source>
        <strain evidence="2 3">LMG 18849</strain>
    </source>
</reference>
<proteinExistence type="predicted"/>
<gene>
    <name evidence="2" type="ORF">CFR80_15190</name>
</gene>
<protein>
    <submittedName>
        <fullName evidence="2">Conjugal transfer protein</fullName>
    </submittedName>
</protein>
<name>A0A318QIP1_9PROT</name>
<dbReference type="Gene3D" id="3.40.50.300">
    <property type="entry name" value="P-loop containing nucleotide triphosphate hydrolases"/>
    <property type="match status" value="1"/>
</dbReference>
<evidence type="ECO:0000313" key="2">
    <source>
        <dbReference type="EMBL" id="PYD79386.1"/>
    </source>
</evidence>
<evidence type="ECO:0000259" key="1">
    <source>
        <dbReference type="Pfam" id="PF01656"/>
    </source>
</evidence>
<dbReference type="AlphaFoldDB" id="A0A318QIP1"/>
<dbReference type="SUPFAM" id="SSF52540">
    <property type="entry name" value="P-loop containing nucleoside triphosphate hydrolases"/>
    <property type="match status" value="1"/>
</dbReference>
<dbReference type="OrthoDB" id="69313at2"/>
<evidence type="ECO:0000313" key="3">
    <source>
        <dbReference type="Proteomes" id="UP000247417"/>
    </source>
</evidence>